<dbReference type="FunFam" id="1.20.1270.60:FF:000002">
    <property type="entry name" value="Formin-binding protein 1-like isoform 1"/>
    <property type="match status" value="1"/>
</dbReference>
<keyword evidence="8 11" id="KW-0175">Coiled coil</keyword>
<dbReference type="PANTHER" id="PTHR15735:SF12">
    <property type="entry name" value="CDC42-INTERACTING PROTEIN 4, ISOFORM B"/>
    <property type="match status" value="1"/>
</dbReference>
<name>T1FNZ4_HELRO</name>
<dbReference type="InterPro" id="IPR001060">
    <property type="entry name" value="FCH_dom"/>
</dbReference>
<proteinExistence type="inferred from homology"/>
<dbReference type="SUPFAM" id="SSF50044">
    <property type="entry name" value="SH3-domain"/>
    <property type="match status" value="1"/>
</dbReference>
<dbReference type="InterPro" id="IPR057870">
    <property type="entry name" value="HR1_TOCA"/>
</dbReference>
<evidence type="ECO:0000256" key="2">
    <source>
        <dbReference type="ARBA" id="ARBA00004496"/>
    </source>
</evidence>
<dbReference type="HOGENOM" id="CLU_023320_2_0_1"/>
<dbReference type="SUPFAM" id="SSF103657">
    <property type="entry name" value="BAR/IMD domain-like"/>
    <property type="match status" value="1"/>
</dbReference>
<dbReference type="RefSeq" id="XP_009019510.1">
    <property type="nucleotide sequence ID" value="XM_009021262.1"/>
</dbReference>
<protein>
    <recommendedName>
        <fullName evidence="20">SH3 domain-containing protein</fullName>
    </recommendedName>
</protein>
<dbReference type="OMA" id="YADGWWE"/>
<dbReference type="InterPro" id="IPR031160">
    <property type="entry name" value="F_BAR_dom"/>
</dbReference>
<dbReference type="Pfam" id="PF00018">
    <property type="entry name" value="SH3_1"/>
    <property type="match status" value="1"/>
</dbReference>
<evidence type="ECO:0000256" key="4">
    <source>
        <dbReference type="ARBA" id="ARBA00022443"/>
    </source>
</evidence>
<dbReference type="Gene3D" id="6.10.140.470">
    <property type="match status" value="1"/>
</dbReference>
<dbReference type="GO" id="GO:0006897">
    <property type="term" value="P:endocytosis"/>
    <property type="evidence" value="ECO:0007669"/>
    <property type="project" value="UniProtKB-KW"/>
</dbReference>
<evidence type="ECO:0000313" key="19">
    <source>
        <dbReference type="Proteomes" id="UP000015101"/>
    </source>
</evidence>
<dbReference type="CDD" id="cd11911">
    <property type="entry name" value="SH3_CIP4-like"/>
    <property type="match status" value="1"/>
</dbReference>
<keyword evidence="4 10" id="KW-0728">SH3 domain</keyword>
<accession>T1FNZ4</accession>
<keyword evidence="6" id="KW-0963">Cytoplasm</keyword>
<evidence type="ECO:0000256" key="12">
    <source>
        <dbReference type="SAM" id="Coils"/>
    </source>
</evidence>
<evidence type="ECO:0000256" key="10">
    <source>
        <dbReference type="PROSITE-ProRule" id="PRU00192"/>
    </source>
</evidence>
<dbReference type="GeneID" id="20210541"/>
<sequence length="554" mass="63502">MTWGTELWDQFDSLAFHTSKGIEFCDRFAQFIKERCVVENEYAAKLKKLVKNFQPKKKEDDAEWTSLKGFCCMITEVHDIAGQHEMIADNLINITIKDLQALVQQIKQERKKHLIAGQKQQASLQNQLQLLDKTKKQYEKSFREAEKAQEAHKKADADKHMSRADVEKAYNNMVQKQQVSEDCKNEYAAELQKTNEFQRQHFHHHMPLIFEQIQEMEERRVLKVQELLMSCATIEKEVMPIINTCIVGMVKAAESVSFAVDSQLVIDKYKSGFEPPEDIFFEDLSNPQTSVERINASTPQSSASNSASQHGSSNRMDIVRSSFSGSMRSKRKTRLLNIFSSSKTDEIKEDYSHLPPNQQKKKLSQRINSIKSSIAKETAERDGMLKMQDVYKQNTALGDPHTVSKQLEENGQKLDRLRVELQKFERISRNSALRNNSISGTSLTTITCSNSRSKKNESNNVRESCQSSTLDQDSFDDIDDDDDNYDDIDQKPQGNCVAIYPFTAPSEGSISMEDGEVFQIMEFDQGDGWMRVRRLNNSEEGFVPTTYVQIRDKS</sequence>
<dbReference type="Proteomes" id="UP000015101">
    <property type="component" value="Unassembled WGS sequence"/>
</dbReference>
<dbReference type="SMART" id="SM00326">
    <property type="entry name" value="SH3"/>
    <property type="match status" value="1"/>
</dbReference>
<evidence type="ECO:0000256" key="7">
    <source>
        <dbReference type="ARBA" id="ARBA00022583"/>
    </source>
</evidence>
<dbReference type="GO" id="GO:0005737">
    <property type="term" value="C:cytoplasm"/>
    <property type="evidence" value="ECO:0007669"/>
    <property type="project" value="UniProtKB-SubCell"/>
</dbReference>
<dbReference type="Gene3D" id="1.20.1270.60">
    <property type="entry name" value="Arfaptin homology (AH) domain/BAR domain"/>
    <property type="match status" value="1"/>
</dbReference>
<gene>
    <name evidence="18" type="primary">20210541</name>
    <name evidence="17" type="ORF">HELRODRAFT_186418</name>
</gene>
<dbReference type="KEGG" id="hro:HELRODRAFT_186418"/>
<dbReference type="CTD" id="20210541"/>
<keyword evidence="7" id="KW-0254">Endocytosis</keyword>
<feature type="region of interest" description="Disordered" evidence="13">
    <location>
        <begin position="293"/>
        <end position="316"/>
    </location>
</feature>
<reference evidence="17 19" key="2">
    <citation type="journal article" date="2013" name="Nature">
        <title>Insights into bilaterian evolution from three spiralian genomes.</title>
        <authorList>
            <person name="Simakov O."/>
            <person name="Marletaz F."/>
            <person name="Cho S.J."/>
            <person name="Edsinger-Gonzales E."/>
            <person name="Havlak P."/>
            <person name="Hellsten U."/>
            <person name="Kuo D.H."/>
            <person name="Larsson T."/>
            <person name="Lv J."/>
            <person name="Arendt D."/>
            <person name="Savage R."/>
            <person name="Osoegawa K."/>
            <person name="de Jong P."/>
            <person name="Grimwood J."/>
            <person name="Chapman J.A."/>
            <person name="Shapiro H."/>
            <person name="Aerts A."/>
            <person name="Otillar R.P."/>
            <person name="Terry A.Y."/>
            <person name="Boore J.L."/>
            <person name="Grigoriev I.V."/>
            <person name="Lindberg D.R."/>
            <person name="Seaver E.C."/>
            <person name="Weisblat D.A."/>
            <person name="Putnam N.H."/>
            <person name="Rokhsar D.S."/>
        </authorList>
    </citation>
    <scope>NUCLEOTIDE SEQUENCE</scope>
</reference>
<dbReference type="InParanoid" id="T1FNZ4"/>
<dbReference type="CDD" id="cd11619">
    <property type="entry name" value="HR1_CIP4-like"/>
    <property type="match status" value="1"/>
</dbReference>
<dbReference type="STRING" id="6412.T1FNZ4"/>
<evidence type="ECO:0000256" key="1">
    <source>
        <dbReference type="ARBA" id="ARBA00004236"/>
    </source>
</evidence>
<dbReference type="Pfam" id="PF00611">
    <property type="entry name" value="FCH"/>
    <property type="match status" value="1"/>
</dbReference>
<dbReference type="eggNOG" id="KOG3565">
    <property type="taxonomic scope" value="Eukaryota"/>
</dbReference>
<evidence type="ECO:0008006" key="20">
    <source>
        <dbReference type="Google" id="ProtNLM"/>
    </source>
</evidence>
<dbReference type="SMART" id="SM00055">
    <property type="entry name" value="FCH"/>
    <property type="match status" value="1"/>
</dbReference>
<evidence type="ECO:0000256" key="5">
    <source>
        <dbReference type="ARBA" id="ARBA00022475"/>
    </source>
</evidence>
<dbReference type="PROSITE" id="PS50002">
    <property type="entry name" value="SH3"/>
    <property type="match status" value="1"/>
</dbReference>
<feature type="compositionally biased region" description="Low complexity" evidence="13">
    <location>
        <begin position="295"/>
        <end position="314"/>
    </location>
</feature>
<dbReference type="Gene3D" id="2.30.30.40">
    <property type="entry name" value="SH3 Domains"/>
    <property type="match status" value="1"/>
</dbReference>
<feature type="domain" description="SH3" evidence="14">
    <location>
        <begin position="491"/>
        <end position="553"/>
    </location>
</feature>
<dbReference type="EMBL" id="AMQM01000796">
    <property type="status" value="NOT_ANNOTATED_CDS"/>
    <property type="molecule type" value="Genomic_DNA"/>
</dbReference>
<evidence type="ECO:0000256" key="9">
    <source>
        <dbReference type="ARBA" id="ARBA00023136"/>
    </source>
</evidence>
<evidence type="ECO:0000259" key="15">
    <source>
        <dbReference type="PROSITE" id="PS51741"/>
    </source>
</evidence>
<comment type="similarity">
    <text evidence="3">Belongs to the FNBP1 family.</text>
</comment>
<feature type="compositionally biased region" description="Polar residues" evidence="13">
    <location>
        <begin position="461"/>
        <end position="470"/>
    </location>
</feature>
<organism evidence="18 19">
    <name type="scientific">Helobdella robusta</name>
    <name type="common">Californian leech</name>
    <dbReference type="NCBI Taxonomy" id="6412"/>
    <lineage>
        <taxon>Eukaryota</taxon>
        <taxon>Metazoa</taxon>
        <taxon>Spiralia</taxon>
        <taxon>Lophotrochozoa</taxon>
        <taxon>Annelida</taxon>
        <taxon>Clitellata</taxon>
        <taxon>Hirudinea</taxon>
        <taxon>Rhynchobdellida</taxon>
        <taxon>Glossiphoniidae</taxon>
        <taxon>Helobdella</taxon>
    </lineage>
</organism>
<dbReference type="GO" id="GO:0007165">
    <property type="term" value="P:signal transduction"/>
    <property type="evidence" value="ECO:0007669"/>
    <property type="project" value="InterPro"/>
</dbReference>
<dbReference type="PROSITE" id="PS51741">
    <property type="entry name" value="F_BAR"/>
    <property type="match status" value="1"/>
</dbReference>
<keyword evidence="5" id="KW-1003">Cell membrane</keyword>
<comment type="subcellular location">
    <subcellularLocation>
        <location evidence="1">Cell membrane</location>
    </subcellularLocation>
    <subcellularLocation>
        <location evidence="2">Cytoplasm</location>
    </subcellularLocation>
</comment>
<feature type="coiled-coil region" evidence="12">
    <location>
        <begin position="96"/>
        <end position="155"/>
    </location>
</feature>
<evidence type="ECO:0000259" key="16">
    <source>
        <dbReference type="PROSITE" id="PS51860"/>
    </source>
</evidence>
<dbReference type="InterPro" id="IPR027267">
    <property type="entry name" value="AH/BAR_dom_sf"/>
</dbReference>
<feature type="domain" description="F-BAR" evidence="15">
    <location>
        <begin position="1"/>
        <end position="261"/>
    </location>
</feature>
<dbReference type="CDD" id="cd07653">
    <property type="entry name" value="F-BAR_CIP4-like"/>
    <property type="match status" value="1"/>
</dbReference>
<dbReference type="AlphaFoldDB" id="T1FNZ4"/>
<evidence type="ECO:0000259" key="14">
    <source>
        <dbReference type="PROSITE" id="PS50002"/>
    </source>
</evidence>
<evidence type="ECO:0000313" key="17">
    <source>
        <dbReference type="EMBL" id="ESO02102.1"/>
    </source>
</evidence>
<feature type="region of interest" description="Disordered" evidence="13">
    <location>
        <begin position="449"/>
        <end position="483"/>
    </location>
</feature>
<evidence type="ECO:0000256" key="13">
    <source>
        <dbReference type="SAM" id="MobiDB-lite"/>
    </source>
</evidence>
<keyword evidence="19" id="KW-1185">Reference proteome</keyword>
<feature type="domain" description="REM-1" evidence="16">
    <location>
        <begin position="353"/>
        <end position="430"/>
    </location>
</feature>
<dbReference type="InterPro" id="IPR036028">
    <property type="entry name" value="SH3-like_dom_sf"/>
</dbReference>
<dbReference type="InterPro" id="IPR011072">
    <property type="entry name" value="HR1_rho-bd"/>
</dbReference>
<dbReference type="PANTHER" id="PTHR15735">
    <property type="entry name" value="FCH AND DOUBLE SH3 DOMAINS PROTEIN"/>
    <property type="match status" value="1"/>
</dbReference>
<keyword evidence="9" id="KW-0472">Membrane</keyword>
<dbReference type="EMBL" id="KB096742">
    <property type="protein sequence ID" value="ESO02102.1"/>
    <property type="molecule type" value="Genomic_DNA"/>
</dbReference>
<dbReference type="PROSITE" id="PS51860">
    <property type="entry name" value="REM_1"/>
    <property type="match status" value="1"/>
</dbReference>
<reference evidence="19" key="1">
    <citation type="submission" date="2012-12" db="EMBL/GenBank/DDBJ databases">
        <authorList>
            <person name="Hellsten U."/>
            <person name="Grimwood J."/>
            <person name="Chapman J.A."/>
            <person name="Shapiro H."/>
            <person name="Aerts A."/>
            <person name="Otillar R.P."/>
            <person name="Terry A.Y."/>
            <person name="Boore J.L."/>
            <person name="Simakov O."/>
            <person name="Marletaz F."/>
            <person name="Cho S.-J."/>
            <person name="Edsinger-Gonzales E."/>
            <person name="Havlak P."/>
            <person name="Kuo D.-H."/>
            <person name="Larsson T."/>
            <person name="Lv J."/>
            <person name="Arendt D."/>
            <person name="Savage R."/>
            <person name="Osoegawa K."/>
            <person name="de Jong P."/>
            <person name="Lindberg D.R."/>
            <person name="Seaver E.C."/>
            <person name="Weisblat D.A."/>
            <person name="Putnam N.H."/>
            <person name="Grigoriev I.V."/>
            <person name="Rokhsar D.S."/>
        </authorList>
    </citation>
    <scope>NUCLEOTIDE SEQUENCE</scope>
</reference>
<evidence type="ECO:0000313" key="18">
    <source>
        <dbReference type="EnsemblMetazoa" id="HelroP186418"/>
    </source>
</evidence>
<evidence type="ECO:0000256" key="3">
    <source>
        <dbReference type="ARBA" id="ARBA00009426"/>
    </source>
</evidence>
<reference evidence="18" key="3">
    <citation type="submission" date="2015-06" db="UniProtKB">
        <authorList>
            <consortium name="EnsemblMetazoa"/>
        </authorList>
    </citation>
    <scope>IDENTIFICATION</scope>
</reference>
<dbReference type="Pfam" id="PF25610">
    <property type="entry name" value="HR1_TOCA"/>
    <property type="match status" value="1"/>
</dbReference>
<dbReference type="FunCoup" id="T1FNZ4">
    <property type="interactions" value="687"/>
</dbReference>
<evidence type="ECO:0000256" key="11">
    <source>
        <dbReference type="PROSITE-ProRule" id="PRU01077"/>
    </source>
</evidence>
<feature type="compositionally biased region" description="Acidic residues" evidence="13">
    <location>
        <begin position="473"/>
        <end position="483"/>
    </location>
</feature>
<evidence type="ECO:0000256" key="8">
    <source>
        <dbReference type="ARBA" id="ARBA00023054"/>
    </source>
</evidence>
<evidence type="ECO:0000256" key="6">
    <source>
        <dbReference type="ARBA" id="ARBA00022490"/>
    </source>
</evidence>
<dbReference type="GO" id="GO:0005886">
    <property type="term" value="C:plasma membrane"/>
    <property type="evidence" value="ECO:0007669"/>
    <property type="project" value="UniProtKB-SubCell"/>
</dbReference>
<dbReference type="EMBL" id="AMQM01000797">
    <property type="status" value="NOT_ANNOTATED_CDS"/>
    <property type="molecule type" value="Genomic_DNA"/>
</dbReference>
<dbReference type="FunFam" id="2.30.30.40:FF:000203">
    <property type="entry name" value="Cdc42-interacting protein 4, isoform F"/>
    <property type="match status" value="1"/>
</dbReference>
<dbReference type="EnsemblMetazoa" id="HelroT186418">
    <property type="protein sequence ID" value="HelroP186418"/>
    <property type="gene ID" value="HelroG186418"/>
</dbReference>
<dbReference type="OrthoDB" id="8783038at2759"/>
<dbReference type="InterPro" id="IPR001452">
    <property type="entry name" value="SH3_domain"/>
</dbReference>